<dbReference type="Gene3D" id="1.10.10.10">
    <property type="entry name" value="Winged helix-like DNA-binding domain superfamily/Winged helix DNA-binding domain"/>
    <property type="match status" value="1"/>
</dbReference>
<keyword evidence="5 6" id="KW-0804">Transcription</keyword>
<evidence type="ECO:0000259" key="8">
    <source>
        <dbReference type="Pfam" id="PF08281"/>
    </source>
</evidence>
<gene>
    <name evidence="11" type="primary">sigX</name>
    <name evidence="9" type="ORF">AYC66_08280</name>
    <name evidence="10" type="ORF">BAY09_00415</name>
    <name evidence="11" type="ORF">NCTC10588_02845</name>
</gene>
<dbReference type="EMBL" id="UFYD01000001">
    <property type="protein sequence ID" value="STD08465.1"/>
    <property type="molecule type" value="Genomic_DNA"/>
</dbReference>
<evidence type="ECO:0000256" key="4">
    <source>
        <dbReference type="ARBA" id="ARBA00023125"/>
    </source>
</evidence>
<keyword evidence="4 6" id="KW-0238">DNA-binding</keyword>
<evidence type="ECO:0000256" key="5">
    <source>
        <dbReference type="ARBA" id="ARBA00023163"/>
    </source>
</evidence>
<dbReference type="RefSeq" id="WP_021346161.1">
    <property type="nucleotide sequence ID" value="NZ_BQKS01000012.1"/>
</dbReference>
<keyword evidence="2 6" id="KW-0805">Transcription regulation</keyword>
<sequence>MHATKQLEEWIDLYGQKLFDRAFYLLSSREDAEDIVQEVYVAAYSAMDNFQEKSSPLTWLMGILQHKVTDLYRKKYKGNPQISLDHFFDNHEFWKDPDGILKNWDTSDASLLDNEVFNAYLEKCLEELPDRWLTLVKLTYLQEKKSTEICQETNISTTNYWKILQRSRLQLRECLQFNWFGKEK</sequence>
<dbReference type="PROSITE" id="PS01063">
    <property type="entry name" value="SIGMA70_ECF"/>
    <property type="match status" value="1"/>
</dbReference>
<dbReference type="Pfam" id="PF08281">
    <property type="entry name" value="Sigma70_r4_2"/>
    <property type="match status" value="1"/>
</dbReference>
<keyword evidence="3 6" id="KW-0731">Sigma factor</keyword>
<dbReference type="NCBIfam" id="TIGR02937">
    <property type="entry name" value="sigma70-ECF"/>
    <property type="match status" value="1"/>
</dbReference>
<dbReference type="Pfam" id="PF04542">
    <property type="entry name" value="Sigma70_r2"/>
    <property type="match status" value="1"/>
</dbReference>
<feature type="domain" description="RNA polymerase sigma-70 region 2" evidence="7">
    <location>
        <begin position="12"/>
        <end position="75"/>
    </location>
</feature>
<organism evidence="11 13">
    <name type="scientific">Elizabethkingia anophelis</name>
    <dbReference type="NCBI Taxonomy" id="1117645"/>
    <lineage>
        <taxon>Bacteria</taxon>
        <taxon>Pseudomonadati</taxon>
        <taxon>Bacteroidota</taxon>
        <taxon>Flavobacteriia</taxon>
        <taxon>Flavobacteriales</taxon>
        <taxon>Weeksellaceae</taxon>
        <taxon>Elizabethkingia</taxon>
    </lineage>
</organism>
<comment type="similarity">
    <text evidence="1 6">Belongs to the sigma-70 factor family. ECF subfamily.</text>
</comment>
<dbReference type="SUPFAM" id="SSF88659">
    <property type="entry name" value="Sigma3 and sigma4 domains of RNA polymerase sigma factors"/>
    <property type="match status" value="1"/>
</dbReference>
<dbReference type="AlphaFoldDB" id="A0A1T3DEA7"/>
<evidence type="ECO:0000313" key="13">
    <source>
        <dbReference type="Proteomes" id="UP000254876"/>
    </source>
</evidence>
<dbReference type="PANTHER" id="PTHR43133">
    <property type="entry name" value="RNA POLYMERASE ECF-TYPE SIGMA FACTO"/>
    <property type="match status" value="1"/>
</dbReference>
<dbReference type="PANTHER" id="PTHR43133:SF8">
    <property type="entry name" value="RNA POLYMERASE SIGMA FACTOR HI_1459-RELATED"/>
    <property type="match status" value="1"/>
</dbReference>
<dbReference type="InterPro" id="IPR007627">
    <property type="entry name" value="RNA_pol_sigma70_r2"/>
</dbReference>
<dbReference type="InterPro" id="IPR039425">
    <property type="entry name" value="RNA_pol_sigma-70-like"/>
</dbReference>
<evidence type="ECO:0000256" key="1">
    <source>
        <dbReference type="ARBA" id="ARBA00010641"/>
    </source>
</evidence>
<dbReference type="InterPro" id="IPR013249">
    <property type="entry name" value="RNA_pol_sigma70_r4_t2"/>
</dbReference>
<dbReference type="GO" id="GO:0006352">
    <property type="term" value="P:DNA-templated transcription initiation"/>
    <property type="evidence" value="ECO:0007669"/>
    <property type="project" value="InterPro"/>
</dbReference>
<dbReference type="EMBL" id="CP014339">
    <property type="protein sequence ID" value="AQX50670.1"/>
    <property type="molecule type" value="Genomic_DNA"/>
</dbReference>
<dbReference type="InterPro" id="IPR036388">
    <property type="entry name" value="WH-like_DNA-bd_sf"/>
</dbReference>
<dbReference type="InterPro" id="IPR014284">
    <property type="entry name" value="RNA_pol_sigma-70_dom"/>
</dbReference>
<name>A0A1T3DEA7_9FLAO</name>
<dbReference type="SUPFAM" id="SSF88946">
    <property type="entry name" value="Sigma2 domain of RNA polymerase sigma factors"/>
    <property type="match status" value="1"/>
</dbReference>
<dbReference type="InterPro" id="IPR013324">
    <property type="entry name" value="RNA_pol_sigma_r3/r4-like"/>
</dbReference>
<dbReference type="Gene3D" id="1.10.1740.10">
    <property type="match status" value="1"/>
</dbReference>
<evidence type="ECO:0000256" key="6">
    <source>
        <dbReference type="RuleBase" id="RU000716"/>
    </source>
</evidence>
<evidence type="ECO:0000313" key="9">
    <source>
        <dbReference type="EMBL" id="AQX50670.1"/>
    </source>
</evidence>
<reference evidence="9 12" key="1">
    <citation type="submission" date="2016-02" db="EMBL/GenBank/DDBJ databases">
        <authorList>
            <person name="Nicholson A.C."/>
            <person name="Humrighouse B.W."/>
            <person name="Loparev V."/>
            <person name="Emery B."/>
            <person name="Graziano J."/>
            <person name="McQuiston J.R."/>
        </authorList>
    </citation>
    <scope>NUCLEOTIDE SEQUENCE [LARGE SCALE GENOMIC DNA]</scope>
    <source>
        <strain evidence="9 12">E6809</strain>
    </source>
</reference>
<dbReference type="InterPro" id="IPR013325">
    <property type="entry name" value="RNA_pol_sigma_r2"/>
</dbReference>
<evidence type="ECO:0000313" key="12">
    <source>
        <dbReference type="Proteomes" id="UP000189738"/>
    </source>
</evidence>
<dbReference type="InterPro" id="IPR000838">
    <property type="entry name" value="RNA_pol_sigma70_ECF_CS"/>
</dbReference>
<evidence type="ECO:0000256" key="3">
    <source>
        <dbReference type="ARBA" id="ARBA00023082"/>
    </source>
</evidence>
<reference evidence="11 13" key="3">
    <citation type="submission" date="2018-06" db="EMBL/GenBank/DDBJ databases">
        <authorList>
            <consortium name="Pathogen Informatics"/>
            <person name="Doyle S."/>
        </authorList>
    </citation>
    <scope>NUCLEOTIDE SEQUENCE [LARGE SCALE GENOMIC DNA]</scope>
    <source>
        <strain evidence="11 13">NCTC10588</strain>
    </source>
</reference>
<dbReference type="EMBL" id="MAHS01000009">
    <property type="protein sequence ID" value="OPB49233.1"/>
    <property type="molecule type" value="Genomic_DNA"/>
</dbReference>
<dbReference type="GO" id="GO:0016987">
    <property type="term" value="F:sigma factor activity"/>
    <property type="evidence" value="ECO:0007669"/>
    <property type="project" value="UniProtKB-KW"/>
</dbReference>
<evidence type="ECO:0000313" key="11">
    <source>
        <dbReference type="EMBL" id="STD08465.1"/>
    </source>
</evidence>
<dbReference type="Proteomes" id="UP000189738">
    <property type="component" value="Chromosome"/>
</dbReference>
<evidence type="ECO:0000259" key="7">
    <source>
        <dbReference type="Pfam" id="PF04542"/>
    </source>
</evidence>
<feature type="domain" description="RNA polymerase sigma factor 70 region 4 type 2" evidence="8">
    <location>
        <begin position="120"/>
        <end position="171"/>
    </location>
</feature>
<accession>A0A1T3DEA7</accession>
<dbReference type="Proteomes" id="UP000254876">
    <property type="component" value="Unassembled WGS sequence"/>
</dbReference>
<reference evidence="10" key="2">
    <citation type="submission" date="2016-06" db="EMBL/GenBank/DDBJ databases">
        <authorList>
            <person name="Nicholson A.C."/>
        </authorList>
    </citation>
    <scope>NUCLEOTIDE SEQUENCE [LARGE SCALE GENOMIC DNA]</scope>
    <source>
        <strain evidence="10">E6809</strain>
    </source>
</reference>
<evidence type="ECO:0000313" key="10">
    <source>
        <dbReference type="EMBL" id="OPB49233.1"/>
    </source>
</evidence>
<dbReference type="GO" id="GO:0003677">
    <property type="term" value="F:DNA binding"/>
    <property type="evidence" value="ECO:0007669"/>
    <property type="project" value="UniProtKB-KW"/>
</dbReference>
<protein>
    <recommendedName>
        <fullName evidence="6">RNA polymerase sigma factor</fullName>
    </recommendedName>
</protein>
<evidence type="ECO:0000256" key="2">
    <source>
        <dbReference type="ARBA" id="ARBA00023015"/>
    </source>
</evidence>
<proteinExistence type="inferred from homology"/>